<dbReference type="STRING" id="1123014.SAMN02745746_03025"/>
<keyword evidence="8" id="KW-0969">Cilium</keyword>
<gene>
    <name evidence="8" type="ORF">SAMN02745746_03025</name>
</gene>
<dbReference type="PANTHER" id="PTHR30288:SF0">
    <property type="entry name" value="FLAGELLAR HOOK-ASSOCIATED PROTEIN 2"/>
    <property type="match status" value="1"/>
</dbReference>
<dbReference type="AlphaFoldDB" id="A0A1Y6C273"/>
<keyword evidence="9" id="KW-1185">Reference proteome</keyword>
<dbReference type="Pfam" id="PF07195">
    <property type="entry name" value="FliD_C"/>
    <property type="match status" value="1"/>
</dbReference>
<evidence type="ECO:0000259" key="6">
    <source>
        <dbReference type="Pfam" id="PF02465"/>
    </source>
</evidence>
<evidence type="ECO:0000256" key="2">
    <source>
        <dbReference type="ARBA" id="ARBA00011255"/>
    </source>
</evidence>
<accession>A0A1Y6C273</accession>
<dbReference type="Proteomes" id="UP000192920">
    <property type="component" value="Unassembled WGS sequence"/>
</dbReference>
<proteinExistence type="inferred from homology"/>
<comment type="subunit">
    <text evidence="2 5">Homopentamer.</text>
</comment>
<dbReference type="GO" id="GO:0009421">
    <property type="term" value="C:bacterial-type flagellum filament cap"/>
    <property type="evidence" value="ECO:0007669"/>
    <property type="project" value="InterPro"/>
</dbReference>
<sequence>MAYSMPTGLGMDINQLVSQLMSTEQGPINKVKSTIKTIDTQVSDLGRLKSALSDLKTAMSKMTASDFLNTNKVTSSDPATVSVKSDGTTPNGFFQLNVTQLATPQTVTYQLSGVMDPKTAVSGLQGTVTINGQSVDLGTSDLSLTDFVSKVNGAGVGVTASLASQGGGSYKVVLMGQKTGEVDGKITTDGQNPPLGDPLAGLLAGTGNTPAAIGGSAAQSTQYTLNGVSLTSQSNTISDVVPGLTLSFNKLGSSGVSVERDIDAIQKKAQDFVDAYNKVVDLTTSLRGKDGSFKGDSMLLSVQRQLYEQINAPYNALGSATQMDSAPLVKIGITLDSGGKLKLDGSTFSKALQSDPDAVAKMLKDGPGTKLVNGITDLLDSKGLIGTRDENLQTNRRQQSNRQDSLQEALDKRAIALKTQYSKLDASLASMQASLNRVASSLGM</sequence>
<feature type="domain" description="Flagellar hook-associated protein 2 C-terminal" evidence="7">
    <location>
        <begin position="218"/>
        <end position="433"/>
    </location>
</feature>
<reference evidence="9" key="1">
    <citation type="submission" date="2017-04" db="EMBL/GenBank/DDBJ databases">
        <authorList>
            <person name="Varghese N."/>
            <person name="Submissions S."/>
        </authorList>
    </citation>
    <scope>NUCLEOTIDE SEQUENCE [LARGE SCALE GENOMIC DNA]</scope>
    <source>
        <strain evidence="9">DSM 22618</strain>
    </source>
</reference>
<evidence type="ECO:0000256" key="1">
    <source>
        <dbReference type="ARBA" id="ARBA00009764"/>
    </source>
</evidence>
<dbReference type="Pfam" id="PF02465">
    <property type="entry name" value="FliD_N"/>
    <property type="match status" value="1"/>
</dbReference>
<evidence type="ECO:0000256" key="5">
    <source>
        <dbReference type="RuleBase" id="RU362066"/>
    </source>
</evidence>
<keyword evidence="3" id="KW-0175">Coiled coil</keyword>
<keyword evidence="5" id="KW-0964">Secreted</keyword>
<evidence type="ECO:0000259" key="7">
    <source>
        <dbReference type="Pfam" id="PF07195"/>
    </source>
</evidence>
<dbReference type="RefSeq" id="WP_085277158.1">
    <property type="nucleotide sequence ID" value="NZ_FXAG01000018.1"/>
</dbReference>
<keyword evidence="4 5" id="KW-0975">Bacterial flagellum</keyword>
<evidence type="ECO:0000256" key="3">
    <source>
        <dbReference type="ARBA" id="ARBA00023054"/>
    </source>
</evidence>
<keyword evidence="8" id="KW-0282">Flagellum</keyword>
<evidence type="ECO:0000313" key="8">
    <source>
        <dbReference type="EMBL" id="SMF40182.1"/>
    </source>
</evidence>
<evidence type="ECO:0000256" key="4">
    <source>
        <dbReference type="ARBA" id="ARBA00023143"/>
    </source>
</evidence>
<organism evidence="8 9">
    <name type="scientific">Pseudogulbenkiania subflava DSM 22618</name>
    <dbReference type="NCBI Taxonomy" id="1123014"/>
    <lineage>
        <taxon>Bacteria</taxon>
        <taxon>Pseudomonadati</taxon>
        <taxon>Pseudomonadota</taxon>
        <taxon>Betaproteobacteria</taxon>
        <taxon>Neisseriales</taxon>
        <taxon>Chromobacteriaceae</taxon>
        <taxon>Pseudogulbenkiania</taxon>
    </lineage>
</organism>
<dbReference type="InterPro" id="IPR010809">
    <property type="entry name" value="FliD_C"/>
</dbReference>
<feature type="domain" description="Flagellar hook-associated protein 2 N-terminal" evidence="6">
    <location>
        <begin position="10"/>
        <end position="105"/>
    </location>
</feature>
<dbReference type="PANTHER" id="PTHR30288">
    <property type="entry name" value="FLAGELLAR CAP/ASSEMBLY PROTEIN FLID"/>
    <property type="match status" value="1"/>
</dbReference>
<dbReference type="InterPro" id="IPR040026">
    <property type="entry name" value="FliD"/>
</dbReference>
<dbReference type="GO" id="GO:0009424">
    <property type="term" value="C:bacterial-type flagellum hook"/>
    <property type="evidence" value="ECO:0007669"/>
    <property type="project" value="UniProtKB-UniRule"/>
</dbReference>
<evidence type="ECO:0000313" key="9">
    <source>
        <dbReference type="Proteomes" id="UP000192920"/>
    </source>
</evidence>
<comment type="similarity">
    <text evidence="1 5">Belongs to the FliD family.</text>
</comment>
<dbReference type="GO" id="GO:0007155">
    <property type="term" value="P:cell adhesion"/>
    <property type="evidence" value="ECO:0007669"/>
    <property type="project" value="InterPro"/>
</dbReference>
<dbReference type="GO" id="GO:0071973">
    <property type="term" value="P:bacterial-type flagellum-dependent cell motility"/>
    <property type="evidence" value="ECO:0007669"/>
    <property type="project" value="TreeGrafter"/>
</dbReference>
<keyword evidence="8" id="KW-0966">Cell projection</keyword>
<comment type="function">
    <text evidence="5">Required for morphogenesis and for the elongation of the flagellar filament by facilitating polymerization of the flagellin monomers at the tip of growing filament. Forms a capping structure, which prevents flagellin subunits (transported through the central channel of the flagellum) from leaking out without polymerization at the distal end.</text>
</comment>
<dbReference type="InterPro" id="IPR003481">
    <property type="entry name" value="FliD_N"/>
</dbReference>
<protein>
    <recommendedName>
        <fullName evidence="5">Flagellar hook-associated protein 2</fullName>
        <shortName evidence="5">HAP2</shortName>
    </recommendedName>
    <alternativeName>
        <fullName evidence="5">Flagellar cap protein</fullName>
    </alternativeName>
</protein>
<dbReference type="EMBL" id="FXAG01000018">
    <property type="protein sequence ID" value="SMF40182.1"/>
    <property type="molecule type" value="Genomic_DNA"/>
</dbReference>
<dbReference type="GO" id="GO:0005576">
    <property type="term" value="C:extracellular region"/>
    <property type="evidence" value="ECO:0007669"/>
    <property type="project" value="UniProtKB-SubCell"/>
</dbReference>
<name>A0A1Y6C273_9NEIS</name>
<comment type="subcellular location">
    <subcellularLocation>
        <location evidence="5">Secreted</location>
    </subcellularLocation>
    <subcellularLocation>
        <location evidence="5">Bacterial flagellum</location>
    </subcellularLocation>
</comment>